<reference evidence="2" key="1">
    <citation type="submission" date="2022-11" db="UniProtKB">
        <authorList>
            <consortium name="WormBaseParasite"/>
        </authorList>
    </citation>
    <scope>IDENTIFICATION</scope>
</reference>
<name>A0A914DNQ6_9BILA</name>
<keyword evidence="1" id="KW-1185">Reference proteome</keyword>
<dbReference type="WBParaSite" id="ACRNAN_scaffold30362.g26269.t1">
    <property type="protein sequence ID" value="ACRNAN_scaffold30362.g26269.t1"/>
    <property type="gene ID" value="ACRNAN_scaffold30362.g26269"/>
</dbReference>
<protein>
    <submittedName>
        <fullName evidence="2">Phorbol-ester/DAG-type domain-containing protein</fullName>
    </submittedName>
</protein>
<sequence length="92" mass="10658">MDYLEFRRYVTTSYLRSNAVPPSLVGRISNEPLVKRSKRVSDSVRYDCVNHWIEVTECSLRCGECNVGRTNTRCEKCDVGLHAKCFKKFHVV</sequence>
<proteinExistence type="predicted"/>
<accession>A0A914DNQ6</accession>
<evidence type="ECO:0000313" key="2">
    <source>
        <dbReference type="WBParaSite" id="ACRNAN_scaffold30362.g26269.t1"/>
    </source>
</evidence>
<organism evidence="1 2">
    <name type="scientific">Acrobeloides nanus</name>
    <dbReference type="NCBI Taxonomy" id="290746"/>
    <lineage>
        <taxon>Eukaryota</taxon>
        <taxon>Metazoa</taxon>
        <taxon>Ecdysozoa</taxon>
        <taxon>Nematoda</taxon>
        <taxon>Chromadorea</taxon>
        <taxon>Rhabditida</taxon>
        <taxon>Tylenchina</taxon>
        <taxon>Cephalobomorpha</taxon>
        <taxon>Cephaloboidea</taxon>
        <taxon>Cephalobidae</taxon>
        <taxon>Acrobeloides</taxon>
    </lineage>
</organism>
<dbReference type="AlphaFoldDB" id="A0A914DNQ6"/>
<evidence type="ECO:0000313" key="1">
    <source>
        <dbReference type="Proteomes" id="UP000887540"/>
    </source>
</evidence>
<dbReference type="Proteomes" id="UP000887540">
    <property type="component" value="Unplaced"/>
</dbReference>